<evidence type="ECO:0000313" key="4">
    <source>
        <dbReference type="Proteomes" id="UP000182624"/>
    </source>
</evidence>
<protein>
    <recommendedName>
        <fullName evidence="5">DUF3160 domain-containing protein</fullName>
    </recommendedName>
</protein>
<dbReference type="EMBL" id="FOXO01000010">
    <property type="protein sequence ID" value="SFP87988.1"/>
    <property type="molecule type" value="Genomic_DNA"/>
</dbReference>
<dbReference type="RefSeq" id="WP_074887080.1">
    <property type="nucleotide sequence ID" value="NZ_FOXO01000010.1"/>
</dbReference>
<dbReference type="Proteomes" id="UP000182624">
    <property type="component" value="Unassembled WGS sequence"/>
</dbReference>
<sequence length="746" mass="84441">MKKGYVALVMALTMVLSACASTPVESPDAQSAQETTEVSEGNEQNAAVGESSEPATVNEEKSSDSSEKIYYDPNLIPSIAPYSVNEDFSNVVYASDFAYLFSDEYESEYNHPSILRNALIKNNFAVTADSSREFFDIYEDNRYVMFPNFITVDSLMHTYHLYFAHLMKKCEQQYLSDELKKVSSNMLAESAKQYEELKGTDWENAAFRNLAFFYVGSLLQDESVTAPVSDPELDAIVKGEYDKVMAAEGIEVCALTDLNEDYTQYKPRGYYDGDDQLEHYFRAMMWYGRIAFELDNEEMAKSVILQTIALSADNKEWSNIYEVTSFFAGKSDDAGFKEIYDALEESCAEAPSLRAVTDEKTFKDSILPALKKVNPPAVNSIPVYDGEDPIIPSYRFMGQRFTIDAAIMQRLIYSSVKENPEGERRNLPDTLDTAAVLGSEKAYEILDEQGDTKYENYNENIQALKAVFNNDEQDLWNASLYSGWLYTLRPLFEEKRDGYPSYMQSEEWDKKNLETFAGSYAELKHDTILYTKQPMAEMGGPDFEPLDDRGYVDTQPVVYSRFKALSEKTKEMLSSCNMLSDGASDDLDKLSEIAGTLITISEKELTNDTITEDEYEFIRCYGGYIEHFWEEVTKDSLGEDAIDSTQAPCPVIADIATDPNGSVLEVGSGYAATIYVVFPIDGELHVGRGSAYSFYQFTTSITDRMTDEEWKNALSGGYLDEEWNWVEVEHAPEQPSWTQSYRIKNN</sequence>
<evidence type="ECO:0000256" key="1">
    <source>
        <dbReference type="SAM" id="MobiDB-lite"/>
    </source>
</evidence>
<dbReference type="InterPro" id="IPR022601">
    <property type="entry name" value="DUF3160"/>
</dbReference>
<proteinExistence type="predicted"/>
<feature type="signal peptide" evidence="2">
    <location>
        <begin position="1"/>
        <end position="20"/>
    </location>
</feature>
<name>A0A1I5TY68_9FIRM</name>
<evidence type="ECO:0000256" key="2">
    <source>
        <dbReference type="SAM" id="SignalP"/>
    </source>
</evidence>
<feature type="region of interest" description="Disordered" evidence="1">
    <location>
        <begin position="25"/>
        <end position="66"/>
    </location>
</feature>
<dbReference type="AlphaFoldDB" id="A0A1I5TY68"/>
<feature type="chain" id="PRO_5039079815" description="DUF3160 domain-containing protein" evidence="2">
    <location>
        <begin position="21"/>
        <end position="746"/>
    </location>
</feature>
<evidence type="ECO:0000313" key="3">
    <source>
        <dbReference type="EMBL" id="SFP87988.1"/>
    </source>
</evidence>
<reference evidence="4" key="1">
    <citation type="submission" date="2016-10" db="EMBL/GenBank/DDBJ databases">
        <authorList>
            <person name="Varghese N."/>
            <person name="Submissions S."/>
        </authorList>
    </citation>
    <scope>NUCLEOTIDE SEQUENCE [LARGE SCALE GENOMIC DNA]</scope>
    <source>
        <strain evidence="4">P18</strain>
    </source>
</reference>
<evidence type="ECO:0008006" key="5">
    <source>
        <dbReference type="Google" id="ProtNLM"/>
    </source>
</evidence>
<dbReference type="OrthoDB" id="353549at2"/>
<accession>A0A1I5TY68</accession>
<organism evidence="3 4">
    <name type="scientific">Butyrivibrio proteoclasticus</name>
    <dbReference type="NCBI Taxonomy" id="43305"/>
    <lineage>
        <taxon>Bacteria</taxon>
        <taxon>Bacillati</taxon>
        <taxon>Bacillota</taxon>
        <taxon>Clostridia</taxon>
        <taxon>Lachnospirales</taxon>
        <taxon>Lachnospiraceae</taxon>
        <taxon>Butyrivibrio</taxon>
    </lineage>
</organism>
<dbReference type="PROSITE" id="PS51257">
    <property type="entry name" value="PROKAR_LIPOPROTEIN"/>
    <property type="match status" value="1"/>
</dbReference>
<dbReference type="SMART" id="SM01325">
    <property type="entry name" value="DUF3160"/>
    <property type="match status" value="1"/>
</dbReference>
<keyword evidence="2" id="KW-0732">Signal</keyword>
<feature type="compositionally biased region" description="Polar residues" evidence="1">
    <location>
        <begin position="25"/>
        <end position="45"/>
    </location>
</feature>
<dbReference type="Pfam" id="PF11369">
    <property type="entry name" value="DUF3160"/>
    <property type="match status" value="1"/>
</dbReference>
<gene>
    <name evidence="3" type="ORF">SAMN04487928_110102</name>
</gene>
<keyword evidence="4" id="KW-1185">Reference proteome</keyword>